<dbReference type="InterPro" id="IPR006626">
    <property type="entry name" value="PbH1"/>
</dbReference>
<dbReference type="Gene3D" id="2.160.20.10">
    <property type="entry name" value="Single-stranded right-handed beta-helix, Pectin lyase-like"/>
    <property type="match status" value="3"/>
</dbReference>
<dbReference type="InterPro" id="IPR012334">
    <property type="entry name" value="Pectin_lyas_fold"/>
</dbReference>
<protein>
    <submittedName>
        <fullName evidence="3">Parallel beta helix pectate lyase-like protein</fullName>
    </submittedName>
</protein>
<dbReference type="Pfam" id="PF13229">
    <property type="entry name" value="Beta_helix"/>
    <property type="match status" value="1"/>
</dbReference>
<name>A0A368VLW0_9BACL</name>
<dbReference type="SMART" id="SM00710">
    <property type="entry name" value="PbH1"/>
    <property type="match status" value="10"/>
</dbReference>
<reference evidence="3 4" key="1">
    <citation type="submission" date="2018-07" db="EMBL/GenBank/DDBJ databases">
        <title>Genomic Encyclopedia of Type Strains, Phase III (KMG-III): the genomes of soil and plant-associated and newly described type strains.</title>
        <authorList>
            <person name="Whitman W."/>
        </authorList>
    </citation>
    <scope>NUCLEOTIDE SEQUENCE [LARGE SCALE GENOMIC DNA]</scope>
    <source>
        <strain evidence="3 4">CECT 7506</strain>
    </source>
</reference>
<feature type="domain" description="Right handed beta helix" evidence="2">
    <location>
        <begin position="300"/>
        <end position="419"/>
    </location>
</feature>
<proteinExistence type="predicted"/>
<evidence type="ECO:0000256" key="1">
    <source>
        <dbReference type="SAM" id="MobiDB-lite"/>
    </source>
</evidence>
<dbReference type="SUPFAM" id="SSF51126">
    <property type="entry name" value="Pectin lyase-like"/>
    <property type="match status" value="2"/>
</dbReference>
<comment type="caution">
    <text evidence="3">The sequence shown here is derived from an EMBL/GenBank/DDBJ whole genome shotgun (WGS) entry which is preliminary data.</text>
</comment>
<dbReference type="InterPro" id="IPR039448">
    <property type="entry name" value="Beta_helix"/>
</dbReference>
<keyword evidence="4" id="KW-1185">Reference proteome</keyword>
<dbReference type="Proteomes" id="UP000252415">
    <property type="component" value="Unassembled WGS sequence"/>
</dbReference>
<keyword evidence="3" id="KW-0456">Lyase</keyword>
<dbReference type="AlphaFoldDB" id="A0A368VLW0"/>
<sequence length="703" mass="76874">MNILKIWVSFILLTQLTLLPNETFADSKQDYLIELSRFGIRNDGTRPVETTKGINDALKWASKNGKTKTSLPSGTYLIDKNSRINMVSNMIFELPSDAVLRKETNDKERYQIIYIGYGVKNATLKGGNYEGDKDKHNYSKKDNRHSSGTHEGGHGILVEGAVNVTIDGVKATQFTGDGLVLGGHNTLAKDLYEGSFISGAIDDKGKNISNSKKIRTKEPLNFSNAIFKSEREFELTNAIKLPRTFDIFFYKSNGSFIKKLANVKVRDILQIPDGAALFHLVFEQSTKKGAYIEFWNRAVSKNVVVQNSEFSFNRRQGITVGGADNVLITNNSLHDMKGTMPQSGIDLEGGFGENGNRNSNITIKSNKFYKNASYDVILYDGRDAIVEDNHLASKGAIGLAISDPFKGALIKNNHFDGSRIIAAHDATFIGNRMNDSFTTLEGPNIKIDGMVFTDSMFNVSSKVPFGISVSNVTIHNNKKSDSGLSIWGKPIHIKNLTIIGEPKLRSVTGGVAEGSIFDNLKVIGFNNTYGLSLPPGTYNNCEFQGAEGGKIGSIGAVLAGKYVFDKCSFKASPTGSVNLVGAHPGLDLTIKNSTFEVLGNTQAISIESAKNVLFENNTITANKLTSEKTEIIKLNDYWKRDEKHDILNAVIRGNTITSNIAAIGISTVYAGVGAPPYTIENNTLYKAKLALKKNDIVKNNVLK</sequence>
<feature type="compositionally biased region" description="Basic and acidic residues" evidence="1">
    <location>
        <begin position="130"/>
        <end position="145"/>
    </location>
</feature>
<feature type="region of interest" description="Disordered" evidence="1">
    <location>
        <begin position="128"/>
        <end position="154"/>
    </location>
</feature>
<evidence type="ECO:0000313" key="4">
    <source>
        <dbReference type="Proteomes" id="UP000252415"/>
    </source>
</evidence>
<dbReference type="GO" id="GO:0016829">
    <property type="term" value="F:lyase activity"/>
    <property type="evidence" value="ECO:0007669"/>
    <property type="project" value="UniProtKB-KW"/>
</dbReference>
<dbReference type="InterPro" id="IPR011050">
    <property type="entry name" value="Pectin_lyase_fold/virulence"/>
</dbReference>
<organism evidence="3 4">
    <name type="scientific">Paenibacillus prosopidis</name>
    <dbReference type="NCBI Taxonomy" id="630520"/>
    <lineage>
        <taxon>Bacteria</taxon>
        <taxon>Bacillati</taxon>
        <taxon>Bacillota</taxon>
        <taxon>Bacilli</taxon>
        <taxon>Bacillales</taxon>
        <taxon>Paenibacillaceae</taxon>
        <taxon>Paenibacillus</taxon>
    </lineage>
</organism>
<accession>A0A368VLW0</accession>
<gene>
    <name evidence="3" type="ORF">DFP97_11662</name>
</gene>
<dbReference type="RefSeq" id="WP_181873640.1">
    <property type="nucleotide sequence ID" value="NZ_QPJD01000016.1"/>
</dbReference>
<dbReference type="EMBL" id="QPJD01000016">
    <property type="protein sequence ID" value="RCW42500.1"/>
    <property type="molecule type" value="Genomic_DNA"/>
</dbReference>
<evidence type="ECO:0000313" key="3">
    <source>
        <dbReference type="EMBL" id="RCW42500.1"/>
    </source>
</evidence>
<evidence type="ECO:0000259" key="2">
    <source>
        <dbReference type="Pfam" id="PF13229"/>
    </source>
</evidence>